<dbReference type="HOGENOM" id="CLU_2307099_0_0_1"/>
<evidence type="ECO:0000313" key="1">
    <source>
        <dbReference type="EMBL" id="KIM81663.1"/>
    </source>
</evidence>
<reference evidence="2" key="2">
    <citation type="submission" date="2015-01" db="EMBL/GenBank/DDBJ databases">
        <title>Evolutionary Origins and Diversification of the Mycorrhizal Mutualists.</title>
        <authorList>
            <consortium name="DOE Joint Genome Institute"/>
            <consortium name="Mycorrhizal Genomics Consortium"/>
            <person name="Kohler A."/>
            <person name="Kuo A."/>
            <person name="Nagy L.G."/>
            <person name="Floudas D."/>
            <person name="Copeland A."/>
            <person name="Barry K.W."/>
            <person name="Cichocki N."/>
            <person name="Veneault-Fourrey C."/>
            <person name="LaButti K."/>
            <person name="Lindquist E.A."/>
            <person name="Lipzen A."/>
            <person name="Lundell T."/>
            <person name="Morin E."/>
            <person name="Murat C."/>
            <person name="Riley R."/>
            <person name="Ohm R."/>
            <person name="Sun H."/>
            <person name="Tunlid A."/>
            <person name="Henrissat B."/>
            <person name="Grigoriev I.V."/>
            <person name="Hibbett D.S."/>
            <person name="Martin F."/>
        </authorList>
    </citation>
    <scope>NUCLEOTIDE SEQUENCE [LARGE SCALE GENOMIC DNA]</scope>
    <source>
        <strain evidence="2">F 1598</strain>
    </source>
</reference>
<evidence type="ECO:0000313" key="2">
    <source>
        <dbReference type="Proteomes" id="UP000054166"/>
    </source>
</evidence>
<protein>
    <submittedName>
        <fullName evidence="1">Uncharacterized protein</fullName>
    </submittedName>
</protein>
<name>A0A0C3B614_PILCF</name>
<reference evidence="1 2" key="1">
    <citation type="submission" date="2014-04" db="EMBL/GenBank/DDBJ databases">
        <authorList>
            <consortium name="DOE Joint Genome Institute"/>
            <person name="Kuo A."/>
            <person name="Tarkka M."/>
            <person name="Buscot F."/>
            <person name="Kohler A."/>
            <person name="Nagy L.G."/>
            <person name="Floudas D."/>
            <person name="Copeland A."/>
            <person name="Barry K.W."/>
            <person name="Cichocki N."/>
            <person name="Veneault-Fourrey C."/>
            <person name="LaButti K."/>
            <person name="Lindquist E.A."/>
            <person name="Lipzen A."/>
            <person name="Lundell T."/>
            <person name="Morin E."/>
            <person name="Murat C."/>
            <person name="Sun H."/>
            <person name="Tunlid A."/>
            <person name="Henrissat B."/>
            <person name="Grigoriev I.V."/>
            <person name="Hibbett D.S."/>
            <person name="Martin F."/>
            <person name="Nordberg H.P."/>
            <person name="Cantor M.N."/>
            <person name="Hua S.X."/>
        </authorList>
    </citation>
    <scope>NUCLEOTIDE SEQUENCE [LARGE SCALE GENOMIC DNA]</scope>
    <source>
        <strain evidence="1 2">F 1598</strain>
    </source>
</reference>
<proteinExistence type="predicted"/>
<dbReference type="EMBL" id="KN832998">
    <property type="protein sequence ID" value="KIM81663.1"/>
    <property type="molecule type" value="Genomic_DNA"/>
</dbReference>
<accession>A0A0C3B614</accession>
<dbReference type="InParanoid" id="A0A0C3B614"/>
<sequence>MVGDDVSENKVWLPYYSGARLAEQKKHARLFHIEFTRIPPFETPSITVYLNPWVLVFGQATEGYQLSPGADDVPAILKHTVGELEHVVSKHTIAGYLFVY</sequence>
<gene>
    <name evidence="1" type="ORF">PILCRDRAFT_498803</name>
</gene>
<keyword evidence="2" id="KW-1185">Reference proteome</keyword>
<dbReference type="AlphaFoldDB" id="A0A0C3B614"/>
<organism evidence="1 2">
    <name type="scientific">Piloderma croceum (strain F 1598)</name>
    <dbReference type="NCBI Taxonomy" id="765440"/>
    <lineage>
        <taxon>Eukaryota</taxon>
        <taxon>Fungi</taxon>
        <taxon>Dikarya</taxon>
        <taxon>Basidiomycota</taxon>
        <taxon>Agaricomycotina</taxon>
        <taxon>Agaricomycetes</taxon>
        <taxon>Agaricomycetidae</taxon>
        <taxon>Atheliales</taxon>
        <taxon>Atheliaceae</taxon>
        <taxon>Piloderma</taxon>
    </lineage>
</organism>
<dbReference type="Proteomes" id="UP000054166">
    <property type="component" value="Unassembled WGS sequence"/>
</dbReference>